<evidence type="ECO:0000256" key="5">
    <source>
        <dbReference type="ARBA" id="ARBA00022741"/>
    </source>
</evidence>
<evidence type="ECO:0000256" key="10">
    <source>
        <dbReference type="ARBA" id="ARBA00023204"/>
    </source>
</evidence>
<dbReference type="GO" id="GO:0005524">
    <property type="term" value="F:ATP binding"/>
    <property type="evidence" value="ECO:0007669"/>
    <property type="project" value="UniProtKB-UniRule"/>
</dbReference>
<dbReference type="FunFam" id="3.40.1700.10:FF:000001">
    <property type="entry name" value="DNA integrity scanning protein DisA"/>
    <property type="match status" value="1"/>
</dbReference>
<keyword evidence="10 11" id="KW-0234">DNA repair</keyword>
<dbReference type="GO" id="GO:0004016">
    <property type="term" value="F:adenylate cyclase activity"/>
    <property type="evidence" value="ECO:0007669"/>
    <property type="project" value="TreeGrafter"/>
</dbReference>
<evidence type="ECO:0000313" key="14">
    <source>
        <dbReference type="Proteomes" id="UP000075531"/>
    </source>
</evidence>
<keyword evidence="6 11" id="KW-0227">DNA damage</keyword>
<dbReference type="Gene3D" id="3.40.1700.10">
    <property type="entry name" value="DNA integrity scanning protein, DisA, N-terminal domain"/>
    <property type="match status" value="1"/>
</dbReference>
<evidence type="ECO:0000256" key="2">
    <source>
        <dbReference type="ARBA" id="ARBA00001946"/>
    </source>
</evidence>
<dbReference type="InterPro" id="IPR010994">
    <property type="entry name" value="RuvA_2-like"/>
</dbReference>
<dbReference type="GO" id="GO:0003677">
    <property type="term" value="F:DNA binding"/>
    <property type="evidence" value="ECO:0007669"/>
    <property type="project" value="UniProtKB-UniRule"/>
</dbReference>
<dbReference type="EMBL" id="LTBA01000005">
    <property type="protein sequence ID" value="KYH35164.1"/>
    <property type="molecule type" value="Genomic_DNA"/>
</dbReference>
<dbReference type="InterPro" id="IPR003390">
    <property type="entry name" value="DNA_integrity_scan_DisA_N"/>
</dbReference>
<dbReference type="PANTHER" id="PTHR34185:SF3">
    <property type="entry name" value="DNA INTEGRITY SCANNING PROTEIN DISA"/>
    <property type="match status" value="1"/>
</dbReference>
<dbReference type="InterPro" id="IPR036888">
    <property type="entry name" value="DNA_integrity_DisA_N_sf"/>
</dbReference>
<evidence type="ECO:0000256" key="9">
    <source>
        <dbReference type="ARBA" id="ARBA00023125"/>
    </source>
</evidence>
<evidence type="ECO:0000256" key="6">
    <source>
        <dbReference type="ARBA" id="ARBA00022763"/>
    </source>
</evidence>
<dbReference type="Pfam" id="PF02457">
    <property type="entry name" value="DAC"/>
    <property type="match status" value="1"/>
</dbReference>
<dbReference type="HAMAP" id="MF_01438">
    <property type="entry name" value="DisA"/>
    <property type="match status" value="1"/>
</dbReference>
<dbReference type="InterPro" id="IPR038331">
    <property type="entry name" value="DisA_sf"/>
</dbReference>
<feature type="binding site" evidence="11">
    <location>
        <position position="104"/>
    </location>
    <ligand>
        <name>ATP</name>
        <dbReference type="ChEBI" id="CHEBI:30616"/>
    </ligand>
</feature>
<dbReference type="GO" id="GO:0106408">
    <property type="term" value="F:diadenylate cyclase activity"/>
    <property type="evidence" value="ECO:0007669"/>
    <property type="project" value="UniProtKB-EC"/>
</dbReference>
<comment type="caution">
    <text evidence="13">The sequence shown here is derived from an EMBL/GenBank/DDBJ whole genome shotgun (WGS) entry which is preliminary data.</text>
</comment>
<accession>A0A151B5G9</accession>
<organism evidence="13 14">
    <name type="scientific">Clostridium tepidiprofundi DSM 19306</name>
    <dbReference type="NCBI Taxonomy" id="1121338"/>
    <lineage>
        <taxon>Bacteria</taxon>
        <taxon>Bacillati</taxon>
        <taxon>Bacillota</taxon>
        <taxon>Clostridia</taxon>
        <taxon>Eubacteriales</taxon>
        <taxon>Clostridiaceae</taxon>
        <taxon>Clostridium</taxon>
    </lineage>
</organism>
<comment type="subunit">
    <text evidence="11">Homooctamer.</text>
</comment>
<dbReference type="SUPFAM" id="SSF47781">
    <property type="entry name" value="RuvA domain 2-like"/>
    <property type="match status" value="1"/>
</dbReference>
<dbReference type="EC" id="2.7.7.85" evidence="11"/>
<dbReference type="SUPFAM" id="SSF143597">
    <property type="entry name" value="YojJ-like"/>
    <property type="match status" value="1"/>
</dbReference>
<keyword evidence="7 11" id="KW-0067">ATP-binding</keyword>
<comment type="similarity">
    <text evidence="11">Belongs to the DisA family.</text>
</comment>
<sequence>MFEKSILEELVKKMRIKRDKELMNILKIMAPGTELREGLENILRAKTGGLIVVSDKEDVLKLVDGGFNINSEYSPAYVYELAKMDGAIIISSDLKNILFANAQLMPEPSIPTYETGTRHRTAHRIAKQTNELVVAISQRRNIITIYKGNLKYVLRDSSVILARANQAIQTLEKYVSVLDRVINNINLLEFQDLVTLFDVMTGVQRIEMVMRIVEEIEKYIIELGNEGRLISMQLNELIRDVEEEGILLIRDYCEESLDYNEIYTRIQNSSSEEIVDLDMISKMLGYSGVPLVDTLISPRGYRMLNKIPRLPYSVVENLVGHFKELKNVIEASNEQLENVEGIGEARAKAVKNGLVRLREQFMLDRQL</sequence>
<dbReference type="PATRIC" id="fig|1121338.3.peg.807"/>
<comment type="function">
    <text evidence="11">Participates in a DNA-damage check-point that is active prior to asymmetric division when DNA is damaged. DisA forms globular foci that rapidly scan along the chromosomes during sporulation, searching for lesions. When a lesion is present, DisA pauses at the lesion site. This triggers a cellular response that culminates in a temporary block in sporulation initiation.</text>
</comment>
<dbReference type="Pfam" id="PF10635">
    <property type="entry name" value="DisA-linker"/>
    <property type="match status" value="1"/>
</dbReference>
<keyword evidence="4 11" id="KW-0548">Nucleotidyltransferase</keyword>
<dbReference type="InterPro" id="IPR023763">
    <property type="entry name" value="DNA_integrity_scanning_protein"/>
</dbReference>
<protein>
    <recommendedName>
        <fullName evidence="11">DNA integrity scanning protein DisA</fullName>
    </recommendedName>
    <alternativeName>
        <fullName evidence="11">Cyclic di-AMP synthase</fullName>
        <shortName evidence="11">c-di-AMP synthase</shortName>
    </alternativeName>
    <alternativeName>
        <fullName evidence="11">Diadenylate cyclase</fullName>
        <ecNumber evidence="11">2.7.7.85</ecNumber>
    </alternativeName>
</protein>
<dbReference type="Proteomes" id="UP000075531">
    <property type="component" value="Unassembled WGS sequence"/>
</dbReference>
<evidence type="ECO:0000256" key="11">
    <source>
        <dbReference type="HAMAP-Rule" id="MF_01438"/>
    </source>
</evidence>
<dbReference type="InterPro" id="IPR018906">
    <property type="entry name" value="DNA_integrity_scan_DisA_link"/>
</dbReference>
<name>A0A151B5G9_9CLOT</name>
<comment type="cofactor">
    <cofactor evidence="2 11">
        <name>Mg(2+)</name>
        <dbReference type="ChEBI" id="CHEBI:18420"/>
    </cofactor>
</comment>
<reference evidence="13 14" key="1">
    <citation type="submission" date="2016-02" db="EMBL/GenBank/DDBJ databases">
        <title>Genome sequence of Clostridium tepidiprofundi DSM 19306.</title>
        <authorList>
            <person name="Poehlein A."/>
            <person name="Daniel R."/>
        </authorList>
    </citation>
    <scope>NUCLEOTIDE SEQUENCE [LARGE SCALE GENOMIC DNA]</scope>
    <source>
        <strain evidence="13 14">DSM 19306</strain>
    </source>
</reference>
<evidence type="ECO:0000313" key="13">
    <source>
        <dbReference type="EMBL" id="KYH35164.1"/>
    </source>
</evidence>
<evidence type="ECO:0000256" key="3">
    <source>
        <dbReference type="ARBA" id="ARBA00022679"/>
    </source>
</evidence>
<evidence type="ECO:0000256" key="7">
    <source>
        <dbReference type="ARBA" id="ARBA00022840"/>
    </source>
</evidence>
<keyword evidence="5 11" id="KW-0547">Nucleotide-binding</keyword>
<dbReference type="Gene3D" id="1.20.1260.110">
    <property type="entry name" value="DNA integrity scanning linker region"/>
    <property type="match status" value="1"/>
</dbReference>
<gene>
    <name evidence="13" type="primary">disA_1</name>
    <name evidence="11" type="synonym">disA</name>
    <name evidence="13" type="ORF">CLTEP_07880</name>
</gene>
<dbReference type="STRING" id="1121338.CLTEP_07880"/>
<evidence type="ECO:0000259" key="12">
    <source>
        <dbReference type="PROSITE" id="PS51794"/>
    </source>
</evidence>
<feature type="binding site" evidence="11">
    <location>
        <position position="86"/>
    </location>
    <ligand>
        <name>ATP</name>
        <dbReference type="ChEBI" id="CHEBI:30616"/>
    </ligand>
</feature>
<dbReference type="PANTHER" id="PTHR34185">
    <property type="entry name" value="DIADENYLATE CYCLASE"/>
    <property type="match status" value="1"/>
</dbReference>
<dbReference type="PROSITE" id="PS51794">
    <property type="entry name" value="DAC"/>
    <property type="match status" value="1"/>
</dbReference>
<proteinExistence type="inferred from homology"/>
<feature type="binding site" evidence="11">
    <location>
        <begin position="117"/>
        <end position="121"/>
    </location>
    <ligand>
        <name>ATP</name>
        <dbReference type="ChEBI" id="CHEBI:30616"/>
    </ligand>
</feature>
<dbReference type="GO" id="GO:0006281">
    <property type="term" value="P:DNA repair"/>
    <property type="evidence" value="ECO:0007669"/>
    <property type="project" value="UniProtKB-UniRule"/>
</dbReference>
<dbReference type="InterPro" id="IPR050338">
    <property type="entry name" value="DisA"/>
</dbReference>
<dbReference type="NCBIfam" id="NF010009">
    <property type="entry name" value="PRK13482.1"/>
    <property type="match status" value="1"/>
</dbReference>
<comment type="catalytic activity">
    <reaction evidence="1 11">
        <text>2 ATP = 3',3'-c-di-AMP + 2 diphosphate</text>
        <dbReference type="Rhea" id="RHEA:35655"/>
        <dbReference type="ChEBI" id="CHEBI:30616"/>
        <dbReference type="ChEBI" id="CHEBI:33019"/>
        <dbReference type="ChEBI" id="CHEBI:71500"/>
        <dbReference type="EC" id="2.7.7.85"/>
    </reaction>
</comment>
<evidence type="ECO:0000256" key="8">
    <source>
        <dbReference type="ARBA" id="ARBA00022842"/>
    </source>
</evidence>
<evidence type="ECO:0000256" key="4">
    <source>
        <dbReference type="ARBA" id="ARBA00022695"/>
    </source>
</evidence>
<evidence type="ECO:0000256" key="1">
    <source>
        <dbReference type="ARBA" id="ARBA00000877"/>
    </source>
</evidence>
<keyword evidence="9 11" id="KW-0238">DNA-binding</keyword>
<dbReference type="Gene3D" id="1.10.150.20">
    <property type="entry name" value="5' to 3' exonuclease, C-terminal subdomain"/>
    <property type="match status" value="1"/>
</dbReference>
<comment type="function">
    <text evidence="11">Has also diadenylate cyclase activity, catalyzing the condensation of 2 ATP molecules into cyclic di-AMP (c-di-AMP). c-di-AMP acts as a signaling molecule that couples DNA integrity with progression of sporulation. The rise in c-di-AMP level generated by DisA while scanning the chromosome, operates as a positive signal that advances sporulation; upon encountering a lesion, the DisA focus arrests at the damaged site and halts c-di-AMP synthesis.</text>
</comment>
<keyword evidence="14" id="KW-1185">Reference proteome</keyword>
<dbReference type="AlphaFoldDB" id="A0A151B5G9"/>
<feature type="domain" description="DAC" evidence="12">
    <location>
        <begin position="19"/>
        <end position="157"/>
    </location>
</feature>
<keyword evidence="3 11" id="KW-0808">Transferase</keyword>
<keyword evidence="8 11" id="KW-0460">Magnesium</keyword>